<evidence type="ECO:0000256" key="6">
    <source>
        <dbReference type="ARBA" id="ARBA00023063"/>
    </source>
</evidence>
<keyword evidence="1" id="KW-0001">2Fe-2S</keyword>
<reference evidence="8" key="2">
    <citation type="submission" date="2020-09" db="EMBL/GenBank/DDBJ databases">
        <authorList>
            <person name="Sun Q."/>
            <person name="Zhou Y."/>
        </authorList>
    </citation>
    <scope>NUCLEOTIDE SEQUENCE</scope>
    <source>
        <strain evidence="8">CGMCC 1.15388</strain>
    </source>
</reference>
<dbReference type="Proteomes" id="UP000633136">
    <property type="component" value="Unassembled WGS sequence"/>
</dbReference>
<gene>
    <name evidence="8" type="ORF">GCM10011401_15560</name>
</gene>
<keyword evidence="3" id="KW-0560">Oxidoreductase</keyword>
<comment type="caution">
    <text evidence="8">The sequence shown here is derived from an EMBL/GenBank/DDBJ whole genome shotgun (WGS) entry which is preliminary data.</text>
</comment>
<dbReference type="NCBIfam" id="TIGR02378">
    <property type="entry name" value="nirD_assim_sml"/>
    <property type="match status" value="1"/>
</dbReference>
<keyword evidence="5" id="KW-0411">Iron-sulfur</keyword>
<dbReference type="Pfam" id="PF13806">
    <property type="entry name" value="Rieske_2"/>
    <property type="match status" value="1"/>
</dbReference>
<dbReference type="EMBL" id="BMIS01000006">
    <property type="protein sequence ID" value="GGE69066.1"/>
    <property type="molecule type" value="Genomic_DNA"/>
</dbReference>
<dbReference type="Gene3D" id="2.102.10.10">
    <property type="entry name" value="Rieske [2Fe-2S] iron-sulphur domain"/>
    <property type="match status" value="1"/>
</dbReference>
<dbReference type="GO" id="GO:0008942">
    <property type="term" value="F:nitrite reductase [NAD(P)H] activity"/>
    <property type="evidence" value="ECO:0007669"/>
    <property type="project" value="InterPro"/>
</dbReference>
<reference evidence="8" key="1">
    <citation type="journal article" date="2014" name="Int. J. Syst. Evol. Microbiol.">
        <title>Complete genome sequence of Corynebacterium casei LMG S-19264T (=DSM 44701T), isolated from a smear-ripened cheese.</title>
        <authorList>
            <consortium name="US DOE Joint Genome Institute (JGI-PGF)"/>
            <person name="Walter F."/>
            <person name="Albersmeier A."/>
            <person name="Kalinowski J."/>
            <person name="Ruckert C."/>
        </authorList>
    </citation>
    <scope>NUCLEOTIDE SEQUENCE</scope>
    <source>
        <strain evidence="8">CGMCC 1.15388</strain>
    </source>
</reference>
<evidence type="ECO:0000313" key="8">
    <source>
        <dbReference type="EMBL" id="GGE69066.1"/>
    </source>
</evidence>
<dbReference type="InterPro" id="IPR017941">
    <property type="entry name" value="Rieske_2Fe-2S"/>
</dbReference>
<dbReference type="InterPro" id="IPR036922">
    <property type="entry name" value="Rieske_2Fe-2S_sf"/>
</dbReference>
<dbReference type="InterPro" id="IPR017881">
    <property type="entry name" value="NirD"/>
</dbReference>
<sequence>MWGEAALVDGAQIALVRLSDERLFALDHWDPVAKANVMARGIVGSKGETPTLASPIHKQVYSLVTGECLSEEGPALRTYEVRVEDGNLEVKA</sequence>
<evidence type="ECO:0000256" key="1">
    <source>
        <dbReference type="ARBA" id="ARBA00022714"/>
    </source>
</evidence>
<accession>A0A917EPL5</accession>
<dbReference type="GO" id="GO:0051537">
    <property type="term" value="F:2 iron, 2 sulfur cluster binding"/>
    <property type="evidence" value="ECO:0007669"/>
    <property type="project" value="UniProtKB-KW"/>
</dbReference>
<evidence type="ECO:0000256" key="2">
    <source>
        <dbReference type="ARBA" id="ARBA00022723"/>
    </source>
</evidence>
<proteinExistence type="predicted"/>
<dbReference type="GO" id="GO:0042128">
    <property type="term" value="P:nitrate assimilation"/>
    <property type="evidence" value="ECO:0007669"/>
    <property type="project" value="UniProtKB-KW"/>
</dbReference>
<dbReference type="GO" id="GO:0046872">
    <property type="term" value="F:metal ion binding"/>
    <property type="evidence" value="ECO:0007669"/>
    <property type="project" value="UniProtKB-KW"/>
</dbReference>
<name>A0A917EPL5_9MICC</name>
<evidence type="ECO:0000256" key="4">
    <source>
        <dbReference type="ARBA" id="ARBA00023004"/>
    </source>
</evidence>
<organism evidence="8 9">
    <name type="scientific">Nesterenkonia cremea</name>
    <dbReference type="NCBI Taxonomy" id="1882340"/>
    <lineage>
        <taxon>Bacteria</taxon>
        <taxon>Bacillati</taxon>
        <taxon>Actinomycetota</taxon>
        <taxon>Actinomycetes</taxon>
        <taxon>Micrococcales</taxon>
        <taxon>Micrococcaceae</taxon>
        <taxon>Nesterenkonia</taxon>
    </lineage>
</organism>
<keyword evidence="9" id="KW-1185">Reference proteome</keyword>
<evidence type="ECO:0000259" key="7">
    <source>
        <dbReference type="PROSITE" id="PS51296"/>
    </source>
</evidence>
<feature type="domain" description="Rieske" evidence="7">
    <location>
        <begin position="1"/>
        <end position="90"/>
    </location>
</feature>
<evidence type="ECO:0000256" key="5">
    <source>
        <dbReference type="ARBA" id="ARBA00023014"/>
    </source>
</evidence>
<dbReference type="AlphaFoldDB" id="A0A917EPL5"/>
<dbReference type="GO" id="GO:0004497">
    <property type="term" value="F:monooxygenase activity"/>
    <property type="evidence" value="ECO:0007669"/>
    <property type="project" value="UniProtKB-ARBA"/>
</dbReference>
<keyword evidence="2" id="KW-0479">Metal-binding</keyword>
<dbReference type="PANTHER" id="PTHR40562:SF1">
    <property type="entry name" value="NITRITE REDUCTASE (NADH) SMALL SUBUNIT"/>
    <property type="match status" value="1"/>
</dbReference>
<dbReference type="GO" id="GO:0016705">
    <property type="term" value="F:oxidoreductase activity, acting on paired donors, with incorporation or reduction of molecular oxygen"/>
    <property type="evidence" value="ECO:0007669"/>
    <property type="project" value="UniProtKB-ARBA"/>
</dbReference>
<protein>
    <submittedName>
        <fullName evidence="8">Nitrite reductase small subunit</fullName>
    </submittedName>
</protein>
<keyword evidence="4" id="KW-0408">Iron</keyword>
<dbReference type="PANTHER" id="PTHR40562">
    <property type="match status" value="1"/>
</dbReference>
<dbReference type="SUPFAM" id="SSF50022">
    <property type="entry name" value="ISP domain"/>
    <property type="match status" value="1"/>
</dbReference>
<evidence type="ECO:0000256" key="3">
    <source>
        <dbReference type="ARBA" id="ARBA00023002"/>
    </source>
</evidence>
<evidence type="ECO:0000313" key="9">
    <source>
        <dbReference type="Proteomes" id="UP000633136"/>
    </source>
</evidence>
<dbReference type="PROSITE" id="PS51300">
    <property type="entry name" value="NIRD"/>
    <property type="match status" value="1"/>
</dbReference>
<dbReference type="InterPro" id="IPR012748">
    <property type="entry name" value="Rieske-like_NirD"/>
</dbReference>
<dbReference type="PROSITE" id="PS51296">
    <property type="entry name" value="RIESKE"/>
    <property type="match status" value="1"/>
</dbReference>
<keyword evidence="6" id="KW-0534">Nitrate assimilation</keyword>